<dbReference type="Proteomes" id="UP000037697">
    <property type="component" value="Unassembled WGS sequence"/>
</dbReference>
<gene>
    <name evidence="2" type="ORF">ACX05_17495</name>
</gene>
<name>A0AAW3ISW6_VIBPH</name>
<reference evidence="2 3" key="1">
    <citation type="submission" date="2015-07" db="EMBL/GenBank/DDBJ databases">
        <title>Foodborne Vibrio parahaemolyticus Isolates.</title>
        <authorList>
            <person name="Ronholm J."/>
            <person name="Petronella N."/>
            <person name="Kenwell R."/>
            <person name="Banerjee S."/>
        </authorList>
    </citation>
    <scope>NUCLEOTIDE SEQUENCE [LARGE SCALE GENOMIC DNA]</scope>
    <source>
        <strain evidence="2 3">HS-06-05</strain>
    </source>
</reference>
<proteinExistence type="predicted"/>
<organism evidence="2 3">
    <name type="scientific">Vibrio parahaemolyticus</name>
    <dbReference type="NCBI Taxonomy" id="670"/>
    <lineage>
        <taxon>Bacteria</taxon>
        <taxon>Pseudomonadati</taxon>
        <taxon>Pseudomonadota</taxon>
        <taxon>Gammaproteobacteria</taxon>
        <taxon>Vibrionales</taxon>
        <taxon>Vibrionaceae</taxon>
        <taxon>Vibrio</taxon>
    </lineage>
</organism>
<dbReference type="EMBL" id="LIRS01000090">
    <property type="protein sequence ID" value="KOY28702.1"/>
    <property type="molecule type" value="Genomic_DNA"/>
</dbReference>
<feature type="chain" id="PRO_5043777960" evidence="1">
    <location>
        <begin position="34"/>
        <end position="307"/>
    </location>
</feature>
<dbReference type="RefSeq" id="WP_053812360.1">
    <property type="nucleotide sequence ID" value="NZ_LIRS01000090.1"/>
</dbReference>
<feature type="signal peptide" evidence="1">
    <location>
        <begin position="1"/>
        <end position="33"/>
    </location>
</feature>
<evidence type="ECO:0000313" key="3">
    <source>
        <dbReference type="Proteomes" id="UP000037697"/>
    </source>
</evidence>
<dbReference type="AlphaFoldDB" id="A0AAW3ISW6"/>
<evidence type="ECO:0000313" key="2">
    <source>
        <dbReference type="EMBL" id="KOY28702.1"/>
    </source>
</evidence>
<accession>A0AAW3ISW6</accession>
<evidence type="ECO:0000256" key="1">
    <source>
        <dbReference type="SAM" id="SignalP"/>
    </source>
</evidence>
<sequence length="307" mass="34704">MWIVTLTKTNYAKKFVISATLLSAILLSTNVNSKEVGESYIYDKSVVKSLLQPSISKTEKSKITRKVEEIIKHYSQQDNYLAHKLLFTIYSEDKSDFYSLRSAEEQLEKMGTVSHGSYSKYVIDYYADKNSPFYNPKRAERIASVCAEQGVEKCLVIMFDAALHDKSFEKSLTAVMKESFYKLAKEGFKTNKAKYTYARAASTGILPNIGLQDKMLIEAAEDLHIPSLETVTGLYAEQFYKDPSKTKTFYYTYLTMIVKSDLSPTAMTRLGDAASGVPLEAIEKTMKLANEKLISRGYKIPDQFAQP</sequence>
<keyword evidence="1" id="KW-0732">Signal</keyword>
<protein>
    <submittedName>
        <fullName evidence="2">Uncharacterized protein</fullName>
    </submittedName>
</protein>
<comment type="caution">
    <text evidence="2">The sequence shown here is derived from an EMBL/GenBank/DDBJ whole genome shotgun (WGS) entry which is preliminary data.</text>
</comment>